<dbReference type="AlphaFoldDB" id="A0A9N8YY55"/>
<dbReference type="Gene3D" id="3.30.70.330">
    <property type="match status" value="5"/>
</dbReference>
<dbReference type="CDD" id="cd12318">
    <property type="entry name" value="RRM5_RBM19_like"/>
    <property type="match status" value="1"/>
</dbReference>
<feature type="region of interest" description="Disordered" evidence="2">
    <location>
        <begin position="106"/>
        <end position="262"/>
    </location>
</feature>
<proteinExistence type="predicted"/>
<accession>A0A9N8YY55</accession>
<keyword evidence="5" id="KW-1185">Reference proteome</keyword>
<reference evidence="4" key="1">
    <citation type="submission" date="2021-06" db="EMBL/GenBank/DDBJ databases">
        <authorList>
            <person name="Kallberg Y."/>
            <person name="Tangrot J."/>
            <person name="Rosling A."/>
        </authorList>
    </citation>
    <scope>NUCLEOTIDE SEQUENCE</scope>
    <source>
        <strain evidence="4">MT106</strain>
    </source>
</reference>
<dbReference type="InterPro" id="IPR012677">
    <property type="entry name" value="Nucleotide-bd_a/b_plait_sf"/>
</dbReference>
<dbReference type="CDD" id="cd12320">
    <property type="entry name" value="RRM6_RBM19_RRM5_MRD1"/>
    <property type="match status" value="1"/>
</dbReference>
<dbReference type="CDD" id="cd12317">
    <property type="entry name" value="RRM4_RBM19_RRM3_MRD1"/>
    <property type="match status" value="1"/>
</dbReference>
<dbReference type="SMART" id="SM00360">
    <property type="entry name" value="RRM"/>
    <property type="match status" value="5"/>
</dbReference>
<dbReference type="EMBL" id="CAJVPL010000142">
    <property type="protein sequence ID" value="CAG8453880.1"/>
    <property type="molecule type" value="Genomic_DNA"/>
</dbReference>
<feature type="compositionally biased region" description="Low complexity" evidence="2">
    <location>
        <begin position="155"/>
        <end position="164"/>
    </location>
</feature>
<dbReference type="OrthoDB" id="439639at2759"/>
<evidence type="ECO:0000256" key="2">
    <source>
        <dbReference type="SAM" id="MobiDB-lite"/>
    </source>
</evidence>
<feature type="domain" description="RRM" evidence="3">
    <location>
        <begin position="267"/>
        <end position="345"/>
    </location>
</feature>
<feature type="compositionally biased region" description="Acidic residues" evidence="2">
    <location>
        <begin position="179"/>
        <end position="194"/>
    </location>
</feature>
<dbReference type="PANTHER" id="PTHR48034">
    <property type="entry name" value="TRANSFORMER-2 SEX-DETERMINING PROTEIN-RELATED"/>
    <property type="match status" value="1"/>
</dbReference>
<dbReference type="InterPro" id="IPR050441">
    <property type="entry name" value="RBM"/>
</dbReference>
<evidence type="ECO:0000256" key="1">
    <source>
        <dbReference type="PROSITE-ProRule" id="PRU00176"/>
    </source>
</evidence>
<dbReference type="InterPro" id="IPR000504">
    <property type="entry name" value="RRM_dom"/>
</dbReference>
<dbReference type="GO" id="GO:0003723">
    <property type="term" value="F:RNA binding"/>
    <property type="evidence" value="ECO:0007669"/>
    <property type="project" value="UniProtKB-UniRule"/>
</dbReference>
<feature type="compositionally biased region" description="Low complexity" evidence="2">
    <location>
        <begin position="234"/>
        <end position="253"/>
    </location>
</feature>
<name>A0A9N8YY55_9GLOM</name>
<feature type="compositionally biased region" description="Basic residues" evidence="2">
    <location>
        <begin position="143"/>
        <end position="154"/>
    </location>
</feature>
<dbReference type="PROSITE" id="PS50102">
    <property type="entry name" value="RRM"/>
    <property type="match status" value="4"/>
</dbReference>
<dbReference type="InterPro" id="IPR034423">
    <property type="entry name" value="RBM19_RRM5"/>
</dbReference>
<protein>
    <submittedName>
        <fullName evidence="4">4105_t:CDS:1</fullName>
    </submittedName>
</protein>
<comment type="caution">
    <text evidence="4">The sequence shown here is derived from an EMBL/GenBank/DDBJ whole genome shotgun (WGS) entry which is preliminary data.</text>
</comment>
<feature type="domain" description="RRM" evidence="3">
    <location>
        <begin position="457"/>
        <end position="529"/>
    </location>
</feature>
<feature type="domain" description="RRM" evidence="3">
    <location>
        <begin position="672"/>
        <end position="749"/>
    </location>
</feature>
<feature type="compositionally biased region" description="Basic and acidic residues" evidence="2">
    <location>
        <begin position="195"/>
        <end position="210"/>
    </location>
</feature>
<evidence type="ECO:0000259" key="3">
    <source>
        <dbReference type="PROSITE" id="PS50102"/>
    </source>
</evidence>
<evidence type="ECO:0000313" key="5">
    <source>
        <dbReference type="Proteomes" id="UP000789831"/>
    </source>
</evidence>
<organism evidence="4 5">
    <name type="scientific">Ambispora gerdemannii</name>
    <dbReference type="NCBI Taxonomy" id="144530"/>
    <lineage>
        <taxon>Eukaryota</taxon>
        <taxon>Fungi</taxon>
        <taxon>Fungi incertae sedis</taxon>
        <taxon>Mucoromycota</taxon>
        <taxon>Glomeromycotina</taxon>
        <taxon>Glomeromycetes</taxon>
        <taxon>Archaeosporales</taxon>
        <taxon>Ambisporaceae</taxon>
        <taxon>Ambispora</taxon>
    </lineage>
</organism>
<evidence type="ECO:0000313" key="4">
    <source>
        <dbReference type="EMBL" id="CAG8453880.1"/>
    </source>
</evidence>
<dbReference type="SUPFAM" id="SSF54928">
    <property type="entry name" value="RNA-binding domain, RBD"/>
    <property type="match status" value="5"/>
</dbReference>
<dbReference type="Proteomes" id="UP000789831">
    <property type="component" value="Unassembled WGS sequence"/>
</dbReference>
<dbReference type="Pfam" id="PF00076">
    <property type="entry name" value="RRM_1"/>
    <property type="match status" value="4"/>
</dbReference>
<gene>
    <name evidence="4" type="ORF">AGERDE_LOCUS1886</name>
</gene>
<sequence length="796" mass="90280">MENHFYSKPDIRLHKHRAMVFILETHNKEPPEKLVGYEVSTALCLKGDGTSRRFGFIGYRTPKVAELALQYFNNTFIDTSRIIVEFAKPVNEKLLEYLKVMQPRSKTKTWGNDDADLDALANNGIQGENTKKKTKEKSDVGKKPSKKPSLKKNGKSSNLKKSNNTLKQELFGIEKSEKDTEESENSGESTDDDDNNNKSDDESIAKKETSASDMDCEDPSKDFIEDDKETQNFNSTFDQNNNESNNSNSLHKNPSQPPPEETIAETGRLFVRNLPYICTEEDLRKEFHQFGPLAEVHIPIDRETKKPKGFAYVLYLIPEHAVKAFIELDNKFFMGRLLHILPSWEKKSSSFTRVDIQTDKKLSLKKEKENKLKSLAANDFNWNTLYMSSDAVMDSIATRLNVKKSEILDPESENMSARLALAETHIIQETKLFFEKQGIRLDAFSNTNNTSKERSDTVILVKNISFNTTKEELSQLFGWYGDIGKLILPPSKTMAIIEFLHPTEAKAAFSGLAYKKFKGAPLYLEKAPTDIFIKDPINPLSSADLVEPAKDTQDNAMMDLDEPEVATLFVKNLSFNTTEETLCAVFKEKTTGVRSIRIKMKNDPKNPGKKLSMGFGFLEFDNVKNAKNALKLMQNHVLDGHALQLKFSNHVAASVPKKRKEKKDPGNKQVSTKIIVKNLAFESTKKDLRELFSAYGQIKSLRVPKKFDGTSRGFAFIEFLTKRDAQTVMENLSATHLLGRHLVLEYAAVERDDDVQELREKVGRDFAMRQGGSDGRAAKRKKVDLEEWVNEQSDSE</sequence>
<feature type="domain" description="RRM" evidence="3">
    <location>
        <begin position="566"/>
        <end position="650"/>
    </location>
</feature>
<keyword evidence="1" id="KW-0694">RNA-binding</keyword>
<dbReference type="InterPro" id="IPR035979">
    <property type="entry name" value="RBD_domain_sf"/>
</dbReference>